<name>A0A1Q4HS86_9MYCO</name>
<feature type="domain" description="Flavodoxin-like fold" evidence="7">
    <location>
        <begin position="3"/>
        <end position="204"/>
    </location>
</feature>
<sequence>MTKLLFMQGSPRKGDSGSIRVAQAYLDALMATNPALEVDVLDLWDADLPAFDGDKAAAKMNVIAGAGLDGVQRSAWDEIEAIAHRFISADRYLIASPMWNAGIPYRLKQYIDLIHQPGLLWTLDPNTGYHGLLENKHATLALTAGVYFPGVQTPQFGVDHQSTYLRVWLNQAGVTDIDELRFQPSLLTPDPAQSLEDALKRAVELAQVHGQV</sequence>
<comment type="subunit">
    <text evidence="6">Homodimer.</text>
</comment>
<comment type="function">
    <text evidence="6">Quinone reductase that provides resistance to thiol-specific stress caused by electrophilic quinones.</text>
</comment>
<comment type="catalytic activity">
    <reaction evidence="6">
        <text>2 a quinone + NADH + H(+) = 2 a 1,4-benzosemiquinone + NAD(+)</text>
        <dbReference type="Rhea" id="RHEA:65952"/>
        <dbReference type="ChEBI" id="CHEBI:15378"/>
        <dbReference type="ChEBI" id="CHEBI:57540"/>
        <dbReference type="ChEBI" id="CHEBI:57945"/>
        <dbReference type="ChEBI" id="CHEBI:132124"/>
        <dbReference type="ChEBI" id="CHEBI:134225"/>
    </reaction>
</comment>
<dbReference type="Proteomes" id="UP000186438">
    <property type="component" value="Unassembled WGS sequence"/>
</dbReference>
<dbReference type="Gene3D" id="3.40.50.360">
    <property type="match status" value="1"/>
</dbReference>
<comment type="caution">
    <text evidence="6">Lacks conserved residue(s) required for the propagation of feature annotation.</text>
</comment>
<dbReference type="EC" id="1.7.1.17" evidence="6"/>
<dbReference type="InterPro" id="IPR003680">
    <property type="entry name" value="Flavodoxin_fold"/>
</dbReference>
<dbReference type="OrthoDB" id="9787136at2"/>
<dbReference type="PANTHER" id="PTHR43741">
    <property type="entry name" value="FMN-DEPENDENT NADH-AZOREDUCTASE 1"/>
    <property type="match status" value="1"/>
</dbReference>
<comment type="caution">
    <text evidence="8">The sequence shown here is derived from an EMBL/GenBank/DDBJ whole genome shotgun (WGS) entry which is preliminary data.</text>
</comment>
<dbReference type="EC" id="1.6.5.-" evidence="6"/>
<protein>
    <recommendedName>
        <fullName evidence="6">FMN dependent NADH:quinone oxidoreductase</fullName>
        <ecNumber evidence="6">1.6.5.-</ecNumber>
    </recommendedName>
    <alternativeName>
        <fullName evidence="6">Azo-dye reductase</fullName>
    </alternativeName>
    <alternativeName>
        <fullName evidence="6">FMN-dependent NADH-azo compound oxidoreductase</fullName>
    </alternativeName>
    <alternativeName>
        <fullName evidence="6">FMN-dependent NADH-azoreductase</fullName>
        <ecNumber evidence="6">1.7.1.17</ecNumber>
    </alternativeName>
</protein>
<evidence type="ECO:0000256" key="3">
    <source>
        <dbReference type="ARBA" id="ARBA00023002"/>
    </source>
</evidence>
<dbReference type="GO" id="GO:0016655">
    <property type="term" value="F:oxidoreductase activity, acting on NAD(P)H, quinone or similar compound as acceptor"/>
    <property type="evidence" value="ECO:0007669"/>
    <property type="project" value="InterPro"/>
</dbReference>
<keyword evidence="4 6" id="KW-0520">NAD</keyword>
<evidence type="ECO:0000256" key="2">
    <source>
        <dbReference type="ARBA" id="ARBA00022643"/>
    </source>
</evidence>
<evidence type="ECO:0000256" key="5">
    <source>
        <dbReference type="ARBA" id="ARBA00048542"/>
    </source>
</evidence>
<keyword evidence="9" id="KW-1185">Reference proteome</keyword>
<evidence type="ECO:0000259" key="7">
    <source>
        <dbReference type="Pfam" id="PF02525"/>
    </source>
</evidence>
<dbReference type="EMBL" id="MPNT01000016">
    <property type="protein sequence ID" value="OJZ72028.1"/>
    <property type="molecule type" value="Genomic_DNA"/>
</dbReference>
<feature type="binding site" evidence="6">
    <location>
        <position position="10"/>
    </location>
    <ligand>
        <name>FMN</name>
        <dbReference type="ChEBI" id="CHEBI:58210"/>
    </ligand>
</feature>
<dbReference type="Pfam" id="PF02525">
    <property type="entry name" value="Flavodoxin_2"/>
    <property type="match status" value="1"/>
</dbReference>
<dbReference type="InterPro" id="IPR029039">
    <property type="entry name" value="Flavoprotein-like_sf"/>
</dbReference>
<reference evidence="8 9" key="1">
    <citation type="submission" date="2016-11" db="EMBL/GenBank/DDBJ databases">
        <title>Genome sequences of unsequenced Mycobacteria.</title>
        <authorList>
            <person name="Greninger A.L."/>
            <person name="Fang F."/>
            <person name="Jerome K.R."/>
        </authorList>
    </citation>
    <scope>NUCLEOTIDE SEQUENCE [LARGE SCALE GENOMIC DNA]</scope>
    <source>
        <strain evidence="8 9">M11</strain>
    </source>
</reference>
<evidence type="ECO:0000313" key="9">
    <source>
        <dbReference type="Proteomes" id="UP000186438"/>
    </source>
</evidence>
<accession>A0A1Q4HS86</accession>
<evidence type="ECO:0000256" key="6">
    <source>
        <dbReference type="HAMAP-Rule" id="MF_01216"/>
    </source>
</evidence>
<proteinExistence type="inferred from homology"/>
<evidence type="ECO:0000256" key="1">
    <source>
        <dbReference type="ARBA" id="ARBA00022630"/>
    </source>
</evidence>
<dbReference type="GO" id="GO:0009055">
    <property type="term" value="F:electron transfer activity"/>
    <property type="evidence" value="ECO:0007669"/>
    <property type="project" value="UniProtKB-UniRule"/>
</dbReference>
<dbReference type="STRING" id="53378.BRW65_18070"/>
<dbReference type="AlphaFoldDB" id="A0A1Q4HS86"/>
<comment type="function">
    <text evidence="6">Also exhibits azoreductase activity. Catalyzes the reductive cleavage of the azo bond in aromatic azo compounds to the corresponding amines.</text>
</comment>
<dbReference type="GO" id="GO:0016652">
    <property type="term" value="F:oxidoreductase activity, acting on NAD(P)H as acceptor"/>
    <property type="evidence" value="ECO:0007669"/>
    <property type="project" value="UniProtKB-UniRule"/>
</dbReference>
<dbReference type="InterPro" id="IPR050104">
    <property type="entry name" value="FMN-dep_NADH:Q_OxRdtase_AzoR1"/>
</dbReference>
<comment type="catalytic activity">
    <reaction evidence="5">
        <text>N,N-dimethyl-1,4-phenylenediamine + anthranilate + 2 NAD(+) = 2-(4-dimethylaminophenyl)diazenylbenzoate + 2 NADH + 2 H(+)</text>
        <dbReference type="Rhea" id="RHEA:55872"/>
        <dbReference type="ChEBI" id="CHEBI:15378"/>
        <dbReference type="ChEBI" id="CHEBI:15783"/>
        <dbReference type="ChEBI" id="CHEBI:16567"/>
        <dbReference type="ChEBI" id="CHEBI:57540"/>
        <dbReference type="ChEBI" id="CHEBI:57945"/>
        <dbReference type="ChEBI" id="CHEBI:71579"/>
        <dbReference type="EC" id="1.7.1.17"/>
    </reaction>
    <physiologicalReaction direction="right-to-left" evidence="5">
        <dbReference type="Rhea" id="RHEA:55874"/>
    </physiologicalReaction>
</comment>
<keyword evidence="3 6" id="KW-0560">Oxidoreductase</keyword>
<keyword evidence="1 6" id="KW-0285">Flavoprotein</keyword>
<evidence type="ECO:0000313" key="8">
    <source>
        <dbReference type="EMBL" id="OJZ72028.1"/>
    </source>
</evidence>
<evidence type="ECO:0000256" key="4">
    <source>
        <dbReference type="ARBA" id="ARBA00023027"/>
    </source>
</evidence>
<keyword evidence="2 6" id="KW-0288">FMN</keyword>
<comment type="cofactor">
    <cofactor evidence="6">
        <name>FMN</name>
        <dbReference type="ChEBI" id="CHEBI:58210"/>
    </cofactor>
    <text evidence="6">Binds 1 FMN per subunit.</text>
</comment>
<dbReference type="HAMAP" id="MF_01216">
    <property type="entry name" value="Azoreductase_type1"/>
    <property type="match status" value="1"/>
</dbReference>
<dbReference type="GO" id="GO:0010181">
    <property type="term" value="F:FMN binding"/>
    <property type="evidence" value="ECO:0007669"/>
    <property type="project" value="UniProtKB-UniRule"/>
</dbReference>
<organism evidence="8 9">
    <name type="scientific">Mycobacterium paraffinicum</name>
    <dbReference type="NCBI Taxonomy" id="53378"/>
    <lineage>
        <taxon>Bacteria</taxon>
        <taxon>Bacillati</taxon>
        <taxon>Actinomycetota</taxon>
        <taxon>Actinomycetes</taxon>
        <taxon>Mycobacteriales</taxon>
        <taxon>Mycobacteriaceae</taxon>
        <taxon>Mycobacterium</taxon>
    </lineage>
</organism>
<dbReference type="SUPFAM" id="SSF52218">
    <property type="entry name" value="Flavoproteins"/>
    <property type="match status" value="1"/>
</dbReference>
<gene>
    <name evidence="6" type="primary">azoR</name>
    <name evidence="8" type="ORF">BRW65_18070</name>
</gene>
<dbReference type="PANTHER" id="PTHR43741:SF4">
    <property type="entry name" value="FMN-DEPENDENT NADH:QUINONE OXIDOREDUCTASE"/>
    <property type="match status" value="1"/>
</dbReference>
<feature type="binding site" evidence="6">
    <location>
        <begin position="16"/>
        <end position="18"/>
    </location>
    <ligand>
        <name>FMN</name>
        <dbReference type="ChEBI" id="CHEBI:58210"/>
    </ligand>
</feature>
<dbReference type="InterPro" id="IPR023048">
    <property type="entry name" value="NADH:quinone_OxRdtase_FMN_depd"/>
</dbReference>
<comment type="similarity">
    <text evidence="6">Belongs to the azoreductase type 1 family.</text>
</comment>